<evidence type="ECO:0000313" key="2">
    <source>
        <dbReference type="Proteomes" id="UP000033385"/>
    </source>
</evidence>
<dbReference type="EMBL" id="LANW01000001">
    <property type="protein sequence ID" value="KJV67414.1"/>
    <property type="molecule type" value="Genomic_DNA"/>
</dbReference>
<name>A0A0F3NKH7_ANAPH</name>
<reference evidence="1 2" key="1">
    <citation type="submission" date="2015-01" db="EMBL/GenBank/DDBJ databases">
        <title>Genome Sequencing of Rickettsiales.</title>
        <authorList>
            <person name="Daugherty S.C."/>
            <person name="Su Q."/>
            <person name="Abolude K."/>
            <person name="Beier-Sexton M."/>
            <person name="Carlyon J.A."/>
            <person name="Carter R."/>
            <person name="Day N.P."/>
            <person name="Dumler S.J."/>
            <person name="Dyachenko V."/>
            <person name="Godinez A."/>
            <person name="Kurtti T.J."/>
            <person name="Lichay M."/>
            <person name="Mullins K.E."/>
            <person name="Ott S."/>
            <person name="Pappas-Brown V."/>
            <person name="Paris D.H."/>
            <person name="Patel P."/>
            <person name="Richards A.L."/>
            <person name="Sadzewicz L."/>
            <person name="Sears K."/>
            <person name="Seidman D."/>
            <person name="Sengamalay N."/>
            <person name="Stenos J."/>
            <person name="Tallon L.J."/>
            <person name="Vincent G."/>
            <person name="Fraser C.M."/>
            <person name="Munderloh U."/>
            <person name="Dunning-Hotopp J.C."/>
        </authorList>
    </citation>
    <scope>NUCLEOTIDE SEQUENCE [LARGE SCALE GENOMIC DNA]</scope>
    <source>
        <strain evidence="1 2">ApNP</strain>
    </source>
</reference>
<organism evidence="1 2">
    <name type="scientific">Anaplasma phagocytophilum str. ApNP</name>
    <dbReference type="NCBI Taxonomy" id="1359153"/>
    <lineage>
        <taxon>Bacteria</taxon>
        <taxon>Pseudomonadati</taxon>
        <taxon>Pseudomonadota</taxon>
        <taxon>Alphaproteobacteria</taxon>
        <taxon>Rickettsiales</taxon>
        <taxon>Anaplasmataceae</taxon>
        <taxon>Anaplasma</taxon>
        <taxon>phagocytophilum group</taxon>
    </lineage>
</organism>
<comment type="caution">
    <text evidence="1">The sequence shown here is derived from an EMBL/GenBank/DDBJ whole genome shotgun (WGS) entry which is preliminary data.</text>
</comment>
<dbReference type="AlphaFoldDB" id="A0A0F3NKH7"/>
<proteinExistence type="predicted"/>
<sequence length="86" mass="9233">MCINDDVFGSGCNLSIMLLEAVSTMHAVHTSFNTTPRVIEGDIENCKRTILGVGEKLQEALAALRCRNFTDVPSLGNVNALSHITG</sequence>
<protein>
    <submittedName>
        <fullName evidence="1">Uncharacterized protein</fullName>
    </submittedName>
</protein>
<accession>A0A0F3NKH7</accession>
<dbReference type="Proteomes" id="UP000033385">
    <property type="component" value="Unassembled WGS sequence"/>
</dbReference>
<gene>
    <name evidence="1" type="ORF">APHNP_0091</name>
</gene>
<dbReference type="PATRIC" id="fig|1359153.3.peg.97"/>
<evidence type="ECO:0000313" key="1">
    <source>
        <dbReference type="EMBL" id="KJV67414.1"/>
    </source>
</evidence>